<organism evidence="2 3">
    <name type="scientific">Candidatus Magnetaquiglobus chichijimensis</name>
    <dbReference type="NCBI Taxonomy" id="3141448"/>
    <lineage>
        <taxon>Bacteria</taxon>
        <taxon>Pseudomonadati</taxon>
        <taxon>Pseudomonadota</taxon>
        <taxon>Magnetococcia</taxon>
        <taxon>Magnetococcales</taxon>
        <taxon>Candidatus Magnetaquicoccaceae</taxon>
        <taxon>Candidatus Magnetaquiglobus</taxon>
    </lineage>
</organism>
<reference evidence="2 3" key="1">
    <citation type="submission" date="2024-05" db="EMBL/GenBank/DDBJ databases">
        <authorList>
            <consortium name="Candidatus Magnetaquicoccaceae bacterium FCR-1 genome sequencing consortium"/>
            <person name="Shimoshige H."/>
            <person name="Shimamura S."/>
            <person name="Taoka A."/>
            <person name="Kobayashi H."/>
            <person name="Maekawa T."/>
        </authorList>
    </citation>
    <scope>NUCLEOTIDE SEQUENCE [LARGE SCALE GENOMIC DNA]</scope>
    <source>
        <strain evidence="2 3">FCR-1</strain>
    </source>
</reference>
<reference evidence="2 3" key="2">
    <citation type="submission" date="2024-09" db="EMBL/GenBank/DDBJ databases">
        <title>Draft genome sequence of Candidatus Magnetaquicoccaceae bacterium FCR-1.</title>
        <authorList>
            <person name="Shimoshige H."/>
            <person name="Shimamura S."/>
            <person name="Taoka A."/>
            <person name="Kobayashi H."/>
            <person name="Maekawa T."/>
        </authorList>
    </citation>
    <scope>NUCLEOTIDE SEQUENCE [LARGE SCALE GENOMIC DNA]</scope>
    <source>
        <strain evidence="2 3">FCR-1</strain>
    </source>
</reference>
<sequence>MSESLHEVCQEELPETLREIRDVIGWPATMTLVSEMGGLKVIVPKKLTRNHLLVEMLGWEAASKLSEVYAGEVLKIPRAISALRCLRDREILRRYDAGERLAILAREHHLDLRTIERIIPRASLKEAERRERASRQLVMTFGE</sequence>
<dbReference type="Gene3D" id="1.10.10.60">
    <property type="entry name" value="Homeodomain-like"/>
    <property type="match status" value="1"/>
</dbReference>
<feature type="domain" description="Mor transcription activator" evidence="1">
    <location>
        <begin position="54"/>
        <end position="131"/>
    </location>
</feature>
<dbReference type="Proteomes" id="UP001628193">
    <property type="component" value="Unassembled WGS sequence"/>
</dbReference>
<dbReference type="SUPFAM" id="SSF46689">
    <property type="entry name" value="Homeodomain-like"/>
    <property type="match status" value="1"/>
</dbReference>
<dbReference type="InterPro" id="IPR014875">
    <property type="entry name" value="Mor_transcription_activator"/>
</dbReference>
<protein>
    <recommendedName>
        <fullName evidence="1">Mor transcription activator domain-containing protein</fullName>
    </recommendedName>
</protein>
<gene>
    <name evidence="2" type="ORF">SIID45300_02409</name>
</gene>
<proteinExistence type="predicted"/>
<comment type="caution">
    <text evidence="2">The sequence shown here is derived from an EMBL/GenBank/DDBJ whole genome shotgun (WGS) entry which is preliminary data.</text>
</comment>
<dbReference type="Pfam" id="PF08765">
    <property type="entry name" value="Mor"/>
    <property type="match status" value="1"/>
</dbReference>
<keyword evidence="3" id="KW-1185">Reference proteome</keyword>
<dbReference type="EMBL" id="BAAFGK010000004">
    <property type="protein sequence ID" value="GAB0058069.1"/>
    <property type="molecule type" value="Genomic_DNA"/>
</dbReference>
<evidence type="ECO:0000313" key="2">
    <source>
        <dbReference type="EMBL" id="GAB0058069.1"/>
    </source>
</evidence>
<evidence type="ECO:0000259" key="1">
    <source>
        <dbReference type="Pfam" id="PF08765"/>
    </source>
</evidence>
<accession>A0ABQ0CB03</accession>
<dbReference type="RefSeq" id="WP_420905749.1">
    <property type="nucleotide sequence ID" value="NZ_BAAFGK010000004.1"/>
</dbReference>
<name>A0ABQ0CB03_9PROT</name>
<dbReference type="InterPro" id="IPR009057">
    <property type="entry name" value="Homeodomain-like_sf"/>
</dbReference>
<evidence type="ECO:0000313" key="3">
    <source>
        <dbReference type="Proteomes" id="UP001628193"/>
    </source>
</evidence>